<dbReference type="AlphaFoldDB" id="A0A0U9HQK5"/>
<sequence length="93" mass="11215">MLYKIEESFRCMKSSLDLRPVYHWTERRIKGHIMLCFLSFYVLRVIQRKLTEAGLYITAEQAIEELDRVRAIKIRTEKTEVYARTAAERVIRY</sequence>
<organism evidence="1 2">
    <name type="scientific">Thermodesulfovibrio aggregans</name>
    <dbReference type="NCBI Taxonomy" id="86166"/>
    <lineage>
        <taxon>Bacteria</taxon>
        <taxon>Pseudomonadati</taxon>
        <taxon>Nitrospirota</taxon>
        <taxon>Thermodesulfovibrionia</taxon>
        <taxon>Thermodesulfovibrionales</taxon>
        <taxon>Thermodesulfovibrionaceae</taxon>
        <taxon>Thermodesulfovibrio</taxon>
    </lineage>
</organism>
<keyword evidence="2" id="KW-1185">Reference proteome</keyword>
<evidence type="ECO:0000313" key="1">
    <source>
        <dbReference type="EMBL" id="GAQ94713.1"/>
    </source>
</evidence>
<dbReference type="STRING" id="86166.TAGGR_1898"/>
<proteinExistence type="predicted"/>
<protein>
    <recommendedName>
        <fullName evidence="3">Transposase</fullName>
    </recommendedName>
</protein>
<gene>
    <name evidence="1" type="ORF">TAGGR_1898</name>
</gene>
<evidence type="ECO:0000313" key="2">
    <source>
        <dbReference type="Proteomes" id="UP000054976"/>
    </source>
</evidence>
<dbReference type="Proteomes" id="UP000054976">
    <property type="component" value="Unassembled WGS sequence"/>
</dbReference>
<comment type="caution">
    <text evidence="1">The sequence shown here is derived from an EMBL/GenBank/DDBJ whole genome shotgun (WGS) entry which is preliminary data.</text>
</comment>
<accession>A0A0U9HQK5</accession>
<evidence type="ECO:0008006" key="3">
    <source>
        <dbReference type="Google" id="ProtNLM"/>
    </source>
</evidence>
<reference evidence="2" key="1">
    <citation type="submission" date="2016-01" db="EMBL/GenBank/DDBJ databases">
        <title>Draft genome sequence of Thermodesulfovibrio aggregans strain TGE-P1.</title>
        <authorList>
            <person name="Sekiguchi Y."/>
            <person name="Ohashi A."/>
            <person name="Matsuura N."/>
            <person name="Tourlousse M.D."/>
        </authorList>
    </citation>
    <scope>NUCLEOTIDE SEQUENCE [LARGE SCALE GENOMIC DNA]</scope>
    <source>
        <strain evidence="2">TGE-P1</strain>
    </source>
</reference>
<name>A0A0U9HQK5_9BACT</name>
<dbReference type="EMBL" id="BCNO01000001">
    <property type="protein sequence ID" value="GAQ94713.1"/>
    <property type="molecule type" value="Genomic_DNA"/>
</dbReference>